<proteinExistence type="predicted"/>
<dbReference type="Proteomes" id="UP000294114">
    <property type="component" value="Unassembled WGS sequence"/>
</dbReference>
<evidence type="ECO:0008006" key="3">
    <source>
        <dbReference type="Google" id="ProtNLM"/>
    </source>
</evidence>
<protein>
    <recommendedName>
        <fullName evidence="3">DDE family transposase</fullName>
    </recommendedName>
</protein>
<dbReference type="AlphaFoldDB" id="A0A4Q8BDS4"/>
<gene>
    <name evidence="1" type="ORF">EV384_4656</name>
</gene>
<comment type="caution">
    <text evidence="1">The sequence shown here is derived from an EMBL/GenBank/DDBJ whole genome shotgun (WGS) entry which is preliminary data.</text>
</comment>
<dbReference type="EMBL" id="SHLD01000001">
    <property type="protein sequence ID" value="RZU76057.1"/>
    <property type="molecule type" value="Genomic_DNA"/>
</dbReference>
<keyword evidence="2" id="KW-1185">Reference proteome</keyword>
<sequence>MPAPIQVGKRWVVERTNSWMNGYGKIRRCTERDAKIIDFYLYLAAALVTVRQLIRRARTLYRWDSRPTTRRLK</sequence>
<accession>A0A4Q8BDS4</accession>
<evidence type="ECO:0000313" key="1">
    <source>
        <dbReference type="EMBL" id="RZU76057.1"/>
    </source>
</evidence>
<reference evidence="1 2" key="1">
    <citation type="submission" date="2019-02" db="EMBL/GenBank/DDBJ databases">
        <title>Sequencing the genomes of 1000 actinobacteria strains.</title>
        <authorList>
            <person name="Klenk H.-P."/>
        </authorList>
    </citation>
    <scope>NUCLEOTIDE SEQUENCE [LARGE SCALE GENOMIC DNA]</scope>
    <source>
        <strain evidence="1 2">DSM 45612</strain>
    </source>
</reference>
<name>A0A4Q8BDS4_9ACTN</name>
<evidence type="ECO:0000313" key="2">
    <source>
        <dbReference type="Proteomes" id="UP000294114"/>
    </source>
</evidence>
<organism evidence="1 2">
    <name type="scientific">Micromonospora kangleipakensis</name>
    <dbReference type="NCBI Taxonomy" id="1077942"/>
    <lineage>
        <taxon>Bacteria</taxon>
        <taxon>Bacillati</taxon>
        <taxon>Actinomycetota</taxon>
        <taxon>Actinomycetes</taxon>
        <taxon>Micromonosporales</taxon>
        <taxon>Micromonosporaceae</taxon>
        <taxon>Micromonospora</taxon>
    </lineage>
</organism>